<dbReference type="GeneID" id="63674401"/>
<dbReference type="AlphaFoldDB" id="A0A0C2IZK6"/>
<name>A0A0C2IZK6_9PEZI</name>
<dbReference type="HOGENOM" id="CLU_2656067_0_0_1"/>
<sequence length="76" mass="8144">MSKRADIEMKELKASCQLSLTTVVDIGKEAGAGSSAYLDLEADHVESHKRENCASGVSGGDRDWKPQHIGLAGSNW</sequence>
<keyword evidence="3" id="KW-1185">Reference proteome</keyword>
<accession>A0A0C2IZK6</accession>
<gene>
    <name evidence="2" type="ORF">SPBR_01164</name>
</gene>
<evidence type="ECO:0000313" key="2">
    <source>
        <dbReference type="EMBL" id="KIH90407.1"/>
    </source>
</evidence>
<reference evidence="2 3" key="1">
    <citation type="journal article" date="2014" name="BMC Genomics">
        <title>Comparative genomics of the major fungal agents of human and animal Sporotrichosis: Sporothrix schenckii and Sporothrix brasiliensis.</title>
        <authorList>
            <person name="Teixeira M.M."/>
            <person name="de Almeida L.G."/>
            <person name="Kubitschek-Barreira P."/>
            <person name="Alves F.L."/>
            <person name="Kioshima E.S."/>
            <person name="Abadio A.K."/>
            <person name="Fernandes L."/>
            <person name="Derengowski L.S."/>
            <person name="Ferreira K.S."/>
            <person name="Souza R.C."/>
            <person name="Ruiz J.C."/>
            <person name="de Andrade N.C."/>
            <person name="Paes H.C."/>
            <person name="Nicola A.M."/>
            <person name="Albuquerque P."/>
            <person name="Gerber A.L."/>
            <person name="Martins V.P."/>
            <person name="Peconick L.D."/>
            <person name="Neto A.V."/>
            <person name="Chaucanez C.B."/>
            <person name="Silva P.A."/>
            <person name="Cunha O.L."/>
            <person name="de Oliveira F.F."/>
            <person name="dos Santos T.C."/>
            <person name="Barros A.L."/>
            <person name="Soares M.A."/>
            <person name="de Oliveira L.M."/>
            <person name="Marini M.M."/>
            <person name="Villalobos-Duno H."/>
            <person name="Cunha M.M."/>
            <person name="de Hoog S."/>
            <person name="da Silveira J.F."/>
            <person name="Henrissat B."/>
            <person name="Nino-Vega G.A."/>
            <person name="Cisalpino P.S."/>
            <person name="Mora-Montes H.M."/>
            <person name="Almeida S.R."/>
            <person name="Stajich J.E."/>
            <person name="Lopes-Bezerra L.M."/>
            <person name="Vasconcelos A.T."/>
            <person name="Felipe M.S."/>
        </authorList>
    </citation>
    <scope>NUCLEOTIDE SEQUENCE [LARGE SCALE GENOMIC DNA]</scope>
    <source>
        <strain evidence="2 3">5110</strain>
    </source>
</reference>
<dbReference type="Proteomes" id="UP000031575">
    <property type="component" value="Unassembled WGS sequence"/>
</dbReference>
<proteinExistence type="predicted"/>
<organism evidence="2 3">
    <name type="scientific">Sporothrix brasiliensis 5110</name>
    <dbReference type="NCBI Taxonomy" id="1398154"/>
    <lineage>
        <taxon>Eukaryota</taxon>
        <taxon>Fungi</taxon>
        <taxon>Dikarya</taxon>
        <taxon>Ascomycota</taxon>
        <taxon>Pezizomycotina</taxon>
        <taxon>Sordariomycetes</taxon>
        <taxon>Sordariomycetidae</taxon>
        <taxon>Ophiostomatales</taxon>
        <taxon>Ophiostomataceae</taxon>
        <taxon>Sporothrix</taxon>
    </lineage>
</organism>
<dbReference type="RefSeq" id="XP_040618417.1">
    <property type="nucleotide sequence ID" value="XM_040759480.1"/>
</dbReference>
<comment type="caution">
    <text evidence="2">The sequence shown here is derived from an EMBL/GenBank/DDBJ whole genome shotgun (WGS) entry which is preliminary data.</text>
</comment>
<dbReference type="VEuPathDB" id="FungiDB:SPBR_01164"/>
<dbReference type="EMBL" id="AWTV01000008">
    <property type="protein sequence ID" value="KIH90407.1"/>
    <property type="molecule type" value="Genomic_DNA"/>
</dbReference>
<feature type="region of interest" description="Disordered" evidence="1">
    <location>
        <begin position="51"/>
        <end position="76"/>
    </location>
</feature>
<protein>
    <submittedName>
        <fullName evidence="2">Uncharacterized protein</fullName>
    </submittedName>
</protein>
<evidence type="ECO:0000256" key="1">
    <source>
        <dbReference type="SAM" id="MobiDB-lite"/>
    </source>
</evidence>
<evidence type="ECO:0000313" key="3">
    <source>
        <dbReference type="Proteomes" id="UP000031575"/>
    </source>
</evidence>